<proteinExistence type="predicted"/>
<comment type="caution">
    <text evidence="1">The sequence shown here is derived from an EMBL/GenBank/DDBJ whole genome shotgun (WGS) entry which is preliminary data.</text>
</comment>
<dbReference type="AlphaFoldDB" id="A0A8S1RP30"/>
<dbReference type="Proteomes" id="UP000692954">
    <property type="component" value="Unassembled WGS sequence"/>
</dbReference>
<keyword evidence="2" id="KW-1185">Reference proteome</keyword>
<dbReference type="PANTHER" id="PTHR33706:SF1">
    <property type="entry name" value="TPR REPEAT PROTEIN"/>
    <property type="match status" value="1"/>
</dbReference>
<organism evidence="1 2">
    <name type="scientific">Paramecium sonneborni</name>
    <dbReference type="NCBI Taxonomy" id="65129"/>
    <lineage>
        <taxon>Eukaryota</taxon>
        <taxon>Sar</taxon>
        <taxon>Alveolata</taxon>
        <taxon>Ciliophora</taxon>
        <taxon>Intramacronucleata</taxon>
        <taxon>Oligohymenophorea</taxon>
        <taxon>Peniculida</taxon>
        <taxon>Parameciidae</taxon>
        <taxon>Paramecium</taxon>
    </lineage>
</organism>
<dbReference type="OrthoDB" id="5981048at2759"/>
<accession>A0A8S1RP30</accession>
<reference evidence="1" key="1">
    <citation type="submission" date="2021-01" db="EMBL/GenBank/DDBJ databases">
        <authorList>
            <consortium name="Genoscope - CEA"/>
            <person name="William W."/>
        </authorList>
    </citation>
    <scope>NUCLEOTIDE SEQUENCE</scope>
</reference>
<sequence length="531" mass="63076">MEMGTICSNKQKDQQKQNNTNEYECILLDQDSNRWLKKQYSINYTKDKYFRYFYQGQLIRMQQKNFSARPELFSNLEQIQYLEWFGNYNDNFNKVAKWTANWNKEKIIKVGGFYLENGAKSGIWKEIINNYCSQALVYQVGEFINDKKHGRWQYIYKNEMIGGGFYNEFGQKNGKWIEISNRFQNQNQIIYKGEYTKSGMKVGKWDIMQCKNNEKSYKQIGGGQYDGQQKGSIKIGSWIEISDGFQWRNQITYKGEYNKYGEKQGKWDILHRYDQNEPFIKIGGGLYDEQEGSSKKIGRWSEEWEGFWDCSQVIYNGEYNMKGNKIDRWETMYKGEYEQEYKQIGGGTYIEQDGVSIKKGGWIELIDNFRDECQVTYNGEYNLNGEKKGRWDIKYRDDFDKPFYKIGGGQYKEKEVDSKKIGRWIELLEGFKKSSQVTYQGEYAMNGYKIGRWNIDYEGKKIGGGSYKEYEGIQVKIGKWIELCDNFGEYWQSQQKIIYDGQYNEEGRKVGTWVEIDIKKNKKIGEMKYNI</sequence>
<dbReference type="EMBL" id="CAJJDN010000253">
    <property type="protein sequence ID" value="CAD8129968.1"/>
    <property type="molecule type" value="Genomic_DNA"/>
</dbReference>
<evidence type="ECO:0000313" key="2">
    <source>
        <dbReference type="Proteomes" id="UP000692954"/>
    </source>
</evidence>
<protein>
    <submittedName>
        <fullName evidence="1">Uncharacterized protein</fullName>
    </submittedName>
</protein>
<evidence type="ECO:0000313" key="1">
    <source>
        <dbReference type="EMBL" id="CAD8129968.1"/>
    </source>
</evidence>
<name>A0A8S1RP30_9CILI</name>
<dbReference type="PANTHER" id="PTHR33706">
    <property type="entry name" value="MORN VARIANT REPEAT PROTEIN"/>
    <property type="match status" value="1"/>
</dbReference>
<gene>
    <name evidence="1" type="ORF">PSON_ATCC_30995.1.T2530016</name>
</gene>